<feature type="transmembrane region" description="Helical" evidence="2">
    <location>
        <begin position="377"/>
        <end position="397"/>
    </location>
</feature>
<keyword evidence="2" id="KW-0472">Membrane</keyword>
<name>A0A078B9Z3_STYLE</name>
<evidence type="ECO:0000313" key="4">
    <source>
        <dbReference type="Proteomes" id="UP000039865"/>
    </source>
</evidence>
<feature type="region of interest" description="Disordered" evidence="1">
    <location>
        <begin position="559"/>
        <end position="604"/>
    </location>
</feature>
<keyword evidence="2" id="KW-0812">Transmembrane</keyword>
<keyword evidence="4" id="KW-1185">Reference proteome</keyword>
<sequence>MKSLHLLSLAFVNGFGYIMPTIYLLLNNRISLLDYLVKSLFFDMMFTCFLSIVGLLIYDLVYVVKSEIMSMLTFKMISNIYSNFHTKYTTIFIITRLSKCFVTVASKYFILKQKCYEFLVIKQREEVLAMKGLNDYNTLKGFSIDLYQSSKAFHKLIEFKTQEMLTETDNQKYESILRQQNYQSSKSSSSQSAIQSQQSDKNAFETAAYTTNELQNMKKNNLNNTMVRDLQLDIYTSEIPAVKGYLNKFQIQNKDQEEEEKDFDQIAQEFSNDLIYNQNFTQYWNQGSDSREFDRTLEGQNFHSKNLMDQIFDDHIRSDYYLLGSDYINTLEIQALINGFGLFGGMLLYLILTQSYNDEFWMEMYEIKPTLLDQKEPIIVLVFFTIIGYLLKSSLEYNQAFVIKINHQGFTIGQPLFMIFFVYPFVFGIDNALDVKLILVVIFLLLSMLNVQEIEKSYKDRKHIKLMSHSLVMIMKSKQNEIQLKTKEIQKNLLNIYESKGLQEVLSKIIQALAQKNLQGLLKKTNSSYFGFMKNVNPMVNIMDPLTLFMNPKMIKQKSVPTEIESPNNETKQLRKKKPRKFSFQQQYKRENQESQLSSISQNI</sequence>
<evidence type="ECO:0008006" key="5">
    <source>
        <dbReference type="Google" id="ProtNLM"/>
    </source>
</evidence>
<feature type="transmembrane region" description="Helical" evidence="2">
    <location>
        <begin position="40"/>
        <end position="64"/>
    </location>
</feature>
<feature type="compositionally biased region" description="Polar residues" evidence="1">
    <location>
        <begin position="594"/>
        <end position="604"/>
    </location>
</feature>
<feature type="transmembrane region" description="Helical" evidence="2">
    <location>
        <begin position="409"/>
        <end position="429"/>
    </location>
</feature>
<dbReference type="EMBL" id="CCKQ01018407">
    <property type="protein sequence ID" value="CDW90368.1"/>
    <property type="molecule type" value="Genomic_DNA"/>
</dbReference>
<proteinExistence type="predicted"/>
<protein>
    <recommendedName>
        <fullName evidence="5">Transmembrane protein</fullName>
    </recommendedName>
</protein>
<dbReference type="AlphaFoldDB" id="A0A078B9Z3"/>
<accession>A0A078B9Z3</accession>
<feature type="transmembrane region" description="Helical" evidence="2">
    <location>
        <begin position="435"/>
        <end position="452"/>
    </location>
</feature>
<feature type="transmembrane region" description="Helical" evidence="2">
    <location>
        <begin position="335"/>
        <end position="357"/>
    </location>
</feature>
<gene>
    <name evidence="3" type="primary">Contig9317.g9956</name>
    <name evidence="3" type="ORF">STYLEM_19510</name>
</gene>
<organism evidence="3 4">
    <name type="scientific">Stylonychia lemnae</name>
    <name type="common">Ciliate</name>
    <dbReference type="NCBI Taxonomy" id="5949"/>
    <lineage>
        <taxon>Eukaryota</taxon>
        <taxon>Sar</taxon>
        <taxon>Alveolata</taxon>
        <taxon>Ciliophora</taxon>
        <taxon>Intramacronucleata</taxon>
        <taxon>Spirotrichea</taxon>
        <taxon>Stichotrichia</taxon>
        <taxon>Sporadotrichida</taxon>
        <taxon>Oxytrichidae</taxon>
        <taxon>Stylonychinae</taxon>
        <taxon>Stylonychia</taxon>
    </lineage>
</organism>
<evidence type="ECO:0000256" key="2">
    <source>
        <dbReference type="SAM" id="Phobius"/>
    </source>
</evidence>
<evidence type="ECO:0000256" key="1">
    <source>
        <dbReference type="SAM" id="MobiDB-lite"/>
    </source>
</evidence>
<evidence type="ECO:0000313" key="3">
    <source>
        <dbReference type="EMBL" id="CDW90368.1"/>
    </source>
</evidence>
<dbReference type="InParanoid" id="A0A078B9Z3"/>
<dbReference type="Proteomes" id="UP000039865">
    <property type="component" value="Unassembled WGS sequence"/>
</dbReference>
<reference evidence="3 4" key="1">
    <citation type="submission" date="2014-06" db="EMBL/GenBank/DDBJ databases">
        <authorList>
            <person name="Swart Estienne"/>
        </authorList>
    </citation>
    <scope>NUCLEOTIDE SEQUENCE [LARGE SCALE GENOMIC DNA]</scope>
    <source>
        <strain evidence="3 4">130c</strain>
    </source>
</reference>
<keyword evidence="2" id="KW-1133">Transmembrane helix</keyword>